<dbReference type="GeneID" id="17300009"/>
<proteinExistence type="predicted"/>
<evidence type="ECO:0000256" key="2">
    <source>
        <dbReference type="ARBA" id="ARBA00022884"/>
    </source>
</evidence>
<dbReference type="Pfam" id="PF00076">
    <property type="entry name" value="RRM_1"/>
    <property type="match status" value="2"/>
</dbReference>
<gene>
    <name evidence="6" type="ORF">GUITHDRAFT_110695</name>
</gene>
<reference evidence="8" key="2">
    <citation type="submission" date="2012-11" db="EMBL/GenBank/DDBJ databases">
        <authorList>
            <person name="Kuo A."/>
            <person name="Curtis B.A."/>
            <person name="Tanifuji G."/>
            <person name="Burki F."/>
            <person name="Gruber A."/>
            <person name="Irimia M."/>
            <person name="Maruyama S."/>
            <person name="Arias M.C."/>
            <person name="Ball S.G."/>
            <person name="Gile G.H."/>
            <person name="Hirakawa Y."/>
            <person name="Hopkins J.F."/>
            <person name="Rensing S.A."/>
            <person name="Schmutz J."/>
            <person name="Symeonidi A."/>
            <person name="Elias M."/>
            <person name="Eveleigh R.J."/>
            <person name="Herman E.K."/>
            <person name="Klute M.J."/>
            <person name="Nakayama T."/>
            <person name="Obornik M."/>
            <person name="Reyes-Prieto A."/>
            <person name="Armbrust E.V."/>
            <person name="Aves S.J."/>
            <person name="Beiko R.G."/>
            <person name="Coutinho P."/>
            <person name="Dacks J.B."/>
            <person name="Durnford D.G."/>
            <person name="Fast N.M."/>
            <person name="Green B.R."/>
            <person name="Grisdale C."/>
            <person name="Hempe F."/>
            <person name="Henrissat B."/>
            <person name="Hoppner M.P."/>
            <person name="Ishida K.-I."/>
            <person name="Kim E."/>
            <person name="Koreny L."/>
            <person name="Kroth P.G."/>
            <person name="Liu Y."/>
            <person name="Malik S.-B."/>
            <person name="Maier U.G."/>
            <person name="McRose D."/>
            <person name="Mock T."/>
            <person name="Neilson J.A."/>
            <person name="Onodera N.T."/>
            <person name="Poole A.M."/>
            <person name="Pritham E.J."/>
            <person name="Richards T.A."/>
            <person name="Rocap G."/>
            <person name="Roy S.W."/>
            <person name="Sarai C."/>
            <person name="Schaack S."/>
            <person name="Shirato S."/>
            <person name="Slamovits C.H."/>
            <person name="Spencer D.F."/>
            <person name="Suzuki S."/>
            <person name="Worden A.Z."/>
            <person name="Zauner S."/>
            <person name="Barry K."/>
            <person name="Bell C."/>
            <person name="Bharti A.K."/>
            <person name="Crow J.A."/>
            <person name="Grimwood J."/>
            <person name="Kramer R."/>
            <person name="Lindquist E."/>
            <person name="Lucas S."/>
            <person name="Salamov A."/>
            <person name="McFadden G.I."/>
            <person name="Lane C.E."/>
            <person name="Keeling P.J."/>
            <person name="Gray M.W."/>
            <person name="Grigoriev I.V."/>
            <person name="Archibald J.M."/>
        </authorList>
    </citation>
    <scope>NUCLEOTIDE SEQUENCE</scope>
    <source>
        <strain evidence="8">CCMP2712</strain>
    </source>
</reference>
<dbReference type="SMART" id="SM00360">
    <property type="entry name" value="RRM"/>
    <property type="match status" value="2"/>
</dbReference>
<feature type="region of interest" description="Disordered" evidence="4">
    <location>
        <begin position="16"/>
        <end position="37"/>
    </location>
</feature>
<dbReference type="OrthoDB" id="266138at2759"/>
<dbReference type="AlphaFoldDB" id="L1J466"/>
<keyword evidence="8" id="KW-1185">Reference proteome</keyword>
<evidence type="ECO:0000313" key="8">
    <source>
        <dbReference type="Proteomes" id="UP000011087"/>
    </source>
</evidence>
<name>L1J466_GUITC</name>
<evidence type="ECO:0000256" key="1">
    <source>
        <dbReference type="ARBA" id="ARBA00022737"/>
    </source>
</evidence>
<dbReference type="SUPFAM" id="SSF54928">
    <property type="entry name" value="RNA-binding domain, RBD"/>
    <property type="match status" value="2"/>
</dbReference>
<keyword evidence="2 3" id="KW-0694">RNA-binding</keyword>
<dbReference type="FunFam" id="3.30.70.330:FF:000383">
    <property type="entry name" value="Sex lethal, isoform D"/>
    <property type="match status" value="1"/>
</dbReference>
<dbReference type="KEGG" id="gtt:GUITHDRAFT_110695"/>
<organism evidence="6">
    <name type="scientific">Guillardia theta (strain CCMP2712)</name>
    <name type="common">Cryptophyte</name>
    <dbReference type="NCBI Taxonomy" id="905079"/>
    <lineage>
        <taxon>Eukaryota</taxon>
        <taxon>Cryptophyceae</taxon>
        <taxon>Pyrenomonadales</taxon>
        <taxon>Geminigeraceae</taxon>
        <taxon>Guillardia</taxon>
    </lineage>
</organism>
<dbReference type="PANTHER" id="PTHR48025">
    <property type="entry name" value="OS02G0815200 PROTEIN"/>
    <property type="match status" value="1"/>
</dbReference>
<dbReference type="Gene3D" id="3.30.70.330">
    <property type="match status" value="3"/>
</dbReference>
<dbReference type="GO" id="GO:0005737">
    <property type="term" value="C:cytoplasm"/>
    <property type="evidence" value="ECO:0007669"/>
    <property type="project" value="UniProtKB-ARBA"/>
</dbReference>
<dbReference type="PROSITE" id="PS50102">
    <property type="entry name" value="RRM"/>
    <property type="match status" value="2"/>
</dbReference>
<protein>
    <recommendedName>
        <fullName evidence="5">RRM domain-containing protein</fullName>
    </recommendedName>
</protein>
<dbReference type="GO" id="GO:0010629">
    <property type="term" value="P:negative regulation of gene expression"/>
    <property type="evidence" value="ECO:0007669"/>
    <property type="project" value="UniProtKB-ARBA"/>
</dbReference>
<feature type="compositionally biased region" description="Polar residues" evidence="4">
    <location>
        <begin position="21"/>
        <end position="36"/>
    </location>
</feature>
<dbReference type="InterPro" id="IPR000504">
    <property type="entry name" value="RRM_dom"/>
</dbReference>
<sequence length="381" mass="42125">MVPNCQSEKTLLMDQDAKSAVSGSQHTSPSSMQAPHSNVYVKNLPDDMDDNSLRELFEDHGLIKSACVMLDQATKKSRNFGFVKFVEIESAQAAIQVRYCNAGYGVVDMPIWKALNNTELQGKKLMVKFADADAEVWQLSYTRECYRLGNVMDIKILSRPGVGSTGKALVRMENSGQASWAISELNGKILENKRKNNLKRNERFAASPHMGDGYPMPIMAMQDPFRAPPFLHGPPMARAPEICNLYVNELPSDADDLFLYRNFAPFGAITSVRVMRDENGNSRGFGFVKFVHAHDAVLAMSSLNGKQVNGKYLHVSPKTTSKGQANQFPPEFPLSPSVPPHPMLGHCVPLPQPPQPMMGHMPPFAIPGMQPARHIMPTTSL</sequence>
<feature type="domain" description="RRM" evidence="5">
    <location>
        <begin position="243"/>
        <end position="320"/>
    </location>
</feature>
<dbReference type="eggNOG" id="KOG0123">
    <property type="taxonomic scope" value="Eukaryota"/>
</dbReference>
<dbReference type="PANTHER" id="PTHR48025:SF1">
    <property type="entry name" value="RRM DOMAIN-CONTAINING PROTEIN"/>
    <property type="match status" value="1"/>
</dbReference>
<dbReference type="GO" id="GO:0003729">
    <property type="term" value="F:mRNA binding"/>
    <property type="evidence" value="ECO:0007669"/>
    <property type="project" value="TreeGrafter"/>
</dbReference>
<evidence type="ECO:0000256" key="4">
    <source>
        <dbReference type="SAM" id="MobiDB-lite"/>
    </source>
</evidence>
<reference evidence="7" key="3">
    <citation type="submission" date="2016-03" db="UniProtKB">
        <authorList>
            <consortium name="EnsemblProtists"/>
        </authorList>
    </citation>
    <scope>IDENTIFICATION</scope>
</reference>
<evidence type="ECO:0000259" key="5">
    <source>
        <dbReference type="PROSITE" id="PS50102"/>
    </source>
</evidence>
<dbReference type="EnsemblProtists" id="EKX43281">
    <property type="protein sequence ID" value="EKX43281"/>
    <property type="gene ID" value="GUITHDRAFT_110695"/>
</dbReference>
<feature type="domain" description="RRM" evidence="5">
    <location>
        <begin position="37"/>
        <end position="132"/>
    </location>
</feature>
<reference evidence="6 8" key="1">
    <citation type="journal article" date="2012" name="Nature">
        <title>Algal genomes reveal evolutionary mosaicism and the fate of nucleomorphs.</title>
        <authorList>
            <consortium name="DOE Joint Genome Institute"/>
            <person name="Curtis B.A."/>
            <person name="Tanifuji G."/>
            <person name="Burki F."/>
            <person name="Gruber A."/>
            <person name="Irimia M."/>
            <person name="Maruyama S."/>
            <person name="Arias M.C."/>
            <person name="Ball S.G."/>
            <person name="Gile G.H."/>
            <person name="Hirakawa Y."/>
            <person name="Hopkins J.F."/>
            <person name="Kuo A."/>
            <person name="Rensing S.A."/>
            <person name="Schmutz J."/>
            <person name="Symeonidi A."/>
            <person name="Elias M."/>
            <person name="Eveleigh R.J."/>
            <person name="Herman E.K."/>
            <person name="Klute M.J."/>
            <person name="Nakayama T."/>
            <person name="Obornik M."/>
            <person name="Reyes-Prieto A."/>
            <person name="Armbrust E.V."/>
            <person name="Aves S.J."/>
            <person name="Beiko R.G."/>
            <person name="Coutinho P."/>
            <person name="Dacks J.B."/>
            <person name="Durnford D.G."/>
            <person name="Fast N.M."/>
            <person name="Green B.R."/>
            <person name="Grisdale C.J."/>
            <person name="Hempel F."/>
            <person name="Henrissat B."/>
            <person name="Hoppner M.P."/>
            <person name="Ishida K."/>
            <person name="Kim E."/>
            <person name="Koreny L."/>
            <person name="Kroth P.G."/>
            <person name="Liu Y."/>
            <person name="Malik S.B."/>
            <person name="Maier U.G."/>
            <person name="McRose D."/>
            <person name="Mock T."/>
            <person name="Neilson J.A."/>
            <person name="Onodera N.T."/>
            <person name="Poole A.M."/>
            <person name="Pritham E.J."/>
            <person name="Richards T.A."/>
            <person name="Rocap G."/>
            <person name="Roy S.W."/>
            <person name="Sarai C."/>
            <person name="Schaack S."/>
            <person name="Shirato S."/>
            <person name="Slamovits C.H."/>
            <person name="Spencer D.F."/>
            <person name="Suzuki S."/>
            <person name="Worden A.Z."/>
            <person name="Zauner S."/>
            <person name="Barry K."/>
            <person name="Bell C."/>
            <person name="Bharti A.K."/>
            <person name="Crow J.A."/>
            <person name="Grimwood J."/>
            <person name="Kramer R."/>
            <person name="Lindquist E."/>
            <person name="Lucas S."/>
            <person name="Salamov A."/>
            <person name="McFadden G.I."/>
            <person name="Lane C.E."/>
            <person name="Keeling P.J."/>
            <person name="Gray M.W."/>
            <person name="Grigoriev I.V."/>
            <person name="Archibald J.M."/>
        </authorList>
    </citation>
    <scope>NUCLEOTIDE SEQUENCE</scope>
    <source>
        <strain evidence="6 8">CCMP2712</strain>
    </source>
</reference>
<evidence type="ECO:0000313" key="7">
    <source>
        <dbReference type="EnsemblProtists" id="EKX43281"/>
    </source>
</evidence>
<dbReference type="HOGENOM" id="CLU_726566_0_0_1"/>
<dbReference type="PaxDb" id="55529-EKX43281"/>
<evidence type="ECO:0000256" key="3">
    <source>
        <dbReference type="PROSITE-ProRule" id="PRU00176"/>
    </source>
</evidence>
<dbReference type="InterPro" id="IPR035979">
    <property type="entry name" value="RBD_domain_sf"/>
</dbReference>
<dbReference type="RefSeq" id="XP_005830261.1">
    <property type="nucleotide sequence ID" value="XM_005830204.1"/>
</dbReference>
<keyword evidence="1" id="KW-0677">Repeat</keyword>
<dbReference type="InterPro" id="IPR050502">
    <property type="entry name" value="Euk_RNA-bind_prot"/>
</dbReference>
<evidence type="ECO:0000313" key="6">
    <source>
        <dbReference type="EMBL" id="EKX43281.1"/>
    </source>
</evidence>
<dbReference type="STRING" id="905079.L1J466"/>
<dbReference type="OMA" id="TNAADAW"/>
<dbReference type="EMBL" id="JH993011">
    <property type="protein sequence ID" value="EKX43281.1"/>
    <property type="molecule type" value="Genomic_DNA"/>
</dbReference>
<dbReference type="GO" id="GO:0009967">
    <property type="term" value="P:positive regulation of signal transduction"/>
    <property type="evidence" value="ECO:0007669"/>
    <property type="project" value="UniProtKB-ARBA"/>
</dbReference>
<accession>L1J466</accession>
<dbReference type="Proteomes" id="UP000011087">
    <property type="component" value="Unassembled WGS sequence"/>
</dbReference>
<dbReference type="InterPro" id="IPR012677">
    <property type="entry name" value="Nucleotide-bd_a/b_plait_sf"/>
</dbReference>